<accession>A0A256GR34</accession>
<evidence type="ECO:0000313" key="2">
    <source>
        <dbReference type="Proteomes" id="UP000216188"/>
    </source>
</evidence>
<name>A0A256GR34_9HYPH</name>
<sequence length="45" mass="5085">MPKLLYLFVFTHYLTQNRFVLLLEMLKKKAAAGESGGQVAARSGW</sequence>
<protein>
    <submittedName>
        <fullName evidence="1">Uncharacterized protein</fullName>
    </submittedName>
</protein>
<dbReference type="AlphaFoldDB" id="A0A256GR34"/>
<dbReference type="EMBL" id="NNRM01000008">
    <property type="protein sequence ID" value="OYR29380.1"/>
    <property type="molecule type" value="Genomic_DNA"/>
</dbReference>
<reference evidence="1 2" key="1">
    <citation type="submission" date="2017-07" db="EMBL/GenBank/DDBJ databases">
        <title>Phylogenetic study on the rhizospheric bacterium Ochrobactrum sp. A44.</title>
        <authorList>
            <person name="Krzyzanowska D.M."/>
            <person name="Ossowicki A."/>
            <person name="Rajewska M."/>
            <person name="Maciag T."/>
            <person name="Kaczynski Z."/>
            <person name="Czerwicka M."/>
            <person name="Jafra S."/>
        </authorList>
    </citation>
    <scope>NUCLEOTIDE SEQUENCE [LARGE SCALE GENOMIC DNA]</scope>
    <source>
        <strain evidence="1 2">CCUG 30717</strain>
    </source>
</reference>
<dbReference type="RefSeq" id="WP_171380199.1">
    <property type="nucleotide sequence ID" value="NZ_CAXURC020000001.1"/>
</dbReference>
<organism evidence="1 2">
    <name type="scientific">Brucella pseudogrignonensis</name>
    <dbReference type="NCBI Taxonomy" id="419475"/>
    <lineage>
        <taxon>Bacteria</taxon>
        <taxon>Pseudomonadati</taxon>
        <taxon>Pseudomonadota</taxon>
        <taxon>Alphaproteobacteria</taxon>
        <taxon>Hyphomicrobiales</taxon>
        <taxon>Brucellaceae</taxon>
        <taxon>Brucella/Ochrobactrum group</taxon>
        <taxon>Brucella</taxon>
    </lineage>
</organism>
<evidence type="ECO:0000313" key="1">
    <source>
        <dbReference type="EMBL" id="OYR29380.1"/>
    </source>
</evidence>
<proteinExistence type="predicted"/>
<gene>
    <name evidence="1" type="ORF">CEV34_0684</name>
</gene>
<keyword evidence="2" id="KW-1185">Reference proteome</keyword>
<comment type="caution">
    <text evidence="1">The sequence shown here is derived from an EMBL/GenBank/DDBJ whole genome shotgun (WGS) entry which is preliminary data.</text>
</comment>
<dbReference type="Proteomes" id="UP000216188">
    <property type="component" value="Unassembled WGS sequence"/>
</dbReference>